<evidence type="ECO:0000313" key="5">
    <source>
        <dbReference type="Proteomes" id="UP000243807"/>
    </source>
</evidence>
<dbReference type="Proteomes" id="UP000243807">
    <property type="component" value="Chromosome"/>
</dbReference>
<accession>A0A1P8UF94</accession>
<dbReference type="EMBL" id="CP019434">
    <property type="protein sequence ID" value="APZ42523.1"/>
    <property type="molecule type" value="Genomic_DNA"/>
</dbReference>
<feature type="domain" description="DUF4942" evidence="3">
    <location>
        <begin position="274"/>
        <end position="473"/>
    </location>
</feature>
<reference evidence="4 5" key="1">
    <citation type="submission" date="2017-01" db="EMBL/GenBank/DDBJ databases">
        <title>Draft sequence of Acidihalobacter ferrooxidans strain DSM 14175 (strain V8).</title>
        <authorList>
            <person name="Khaleque H.N."/>
            <person name="Ramsay J.P."/>
            <person name="Murphy R.J.T."/>
            <person name="Kaksonen A.H."/>
            <person name="Boxall N.J."/>
            <person name="Watkin E.L.J."/>
        </authorList>
    </citation>
    <scope>NUCLEOTIDE SEQUENCE [LARGE SCALE GENOMIC DNA]</scope>
    <source>
        <strain evidence="4 5">V8</strain>
    </source>
</reference>
<dbReference type="RefSeq" id="WP_076836176.1">
    <property type="nucleotide sequence ID" value="NZ_CP019434.1"/>
</dbReference>
<dbReference type="SUPFAM" id="SSF53335">
    <property type="entry name" value="S-adenosyl-L-methionine-dependent methyltransferases"/>
    <property type="match status" value="1"/>
</dbReference>
<keyword evidence="2" id="KW-0808">Transferase</keyword>
<dbReference type="AlphaFoldDB" id="A0A1P8UF94"/>
<evidence type="ECO:0000256" key="1">
    <source>
        <dbReference type="ARBA" id="ARBA00022603"/>
    </source>
</evidence>
<name>A0A1P8UF94_9GAMM</name>
<sequence>MDDLQFYPTPPELAERAWSLFRNRRFERVLEPEAGRGDLIRSMVEKYDYRRNVDCLELDIRHHPTLRELRANVLGFDFLSFDKGAQYSHIIMNPPFAEGVQHVLHAWDILWDGEIVAILNAETIRNPFSRERQHLVNLIKEHGSVEFVEGAFSNAERKTNVEVALIHLEKKAESKELLGTLLSGLRKDSESPGRAEVESHQDLAVPNSSIENAVLVFNAAWTATQELVRAEARAEYYSKLIGPSFEQIIGEKHDVTKDLSAKQVRRELHNRYDTLKNSAWANILQMTDIQSRMTAQMQSEIQRRFEQIKSLDFTVENIRGFLSGLVENQGEIQVEMLCGVFDEITKYHTGNRAHYRGWKSNDKHRTCGMRIKNTRFILPYFEPSYGNSLKWEAENKLRDFDKAFALLDGNPQAEHFGLLDLFQSRYEELKAGNRLSCDFFDVRYYFGTGTIHFFPGNRKHIDRLNMIVGRHRQWLPPEEERVDKDFWLQYEDAEKFDKEITRRAKAHPENKKSWRGLLYNAFSSHDPKEKASASALLDDIMKDVQQEKGIDIDTAIEHENRDLPALIHQQNDLFAA</sequence>
<protein>
    <recommendedName>
        <fullName evidence="3">DUF4942 domain-containing protein</fullName>
    </recommendedName>
</protein>
<evidence type="ECO:0000259" key="3">
    <source>
        <dbReference type="Pfam" id="PF13708"/>
    </source>
</evidence>
<gene>
    <name evidence="4" type="ORF">BW247_04975</name>
</gene>
<evidence type="ECO:0000313" key="4">
    <source>
        <dbReference type="EMBL" id="APZ42523.1"/>
    </source>
</evidence>
<keyword evidence="5" id="KW-1185">Reference proteome</keyword>
<organism evidence="4 5">
    <name type="scientific">Acidihalobacter ferrooxydans</name>
    <dbReference type="NCBI Taxonomy" id="1765967"/>
    <lineage>
        <taxon>Bacteria</taxon>
        <taxon>Pseudomonadati</taxon>
        <taxon>Pseudomonadota</taxon>
        <taxon>Gammaproteobacteria</taxon>
        <taxon>Chromatiales</taxon>
        <taxon>Ectothiorhodospiraceae</taxon>
        <taxon>Acidihalobacter</taxon>
    </lineage>
</organism>
<dbReference type="GO" id="GO:0008168">
    <property type="term" value="F:methyltransferase activity"/>
    <property type="evidence" value="ECO:0007669"/>
    <property type="project" value="UniProtKB-KW"/>
</dbReference>
<dbReference type="GO" id="GO:0032259">
    <property type="term" value="P:methylation"/>
    <property type="evidence" value="ECO:0007669"/>
    <property type="project" value="UniProtKB-KW"/>
</dbReference>
<keyword evidence="1" id="KW-0489">Methyltransferase</keyword>
<dbReference type="InterPro" id="IPR002052">
    <property type="entry name" value="DNA_methylase_N6_adenine_CS"/>
</dbReference>
<proteinExistence type="predicted"/>
<dbReference type="STRING" id="1765967.BW247_04975"/>
<dbReference type="Pfam" id="PF13708">
    <property type="entry name" value="DUF4942"/>
    <property type="match status" value="1"/>
</dbReference>
<dbReference type="Gene3D" id="3.40.50.150">
    <property type="entry name" value="Vaccinia Virus protein VP39"/>
    <property type="match status" value="1"/>
</dbReference>
<evidence type="ECO:0000256" key="2">
    <source>
        <dbReference type="ARBA" id="ARBA00022679"/>
    </source>
</evidence>
<dbReference type="OrthoDB" id="6128088at2"/>
<dbReference type="KEGG" id="afy:BW247_04975"/>
<dbReference type="InterPro" id="IPR029063">
    <property type="entry name" value="SAM-dependent_MTases_sf"/>
</dbReference>
<dbReference type="InterPro" id="IPR031339">
    <property type="entry name" value="DUF4942"/>
</dbReference>
<dbReference type="GO" id="GO:0003676">
    <property type="term" value="F:nucleic acid binding"/>
    <property type="evidence" value="ECO:0007669"/>
    <property type="project" value="InterPro"/>
</dbReference>
<dbReference type="PROSITE" id="PS00092">
    <property type="entry name" value="N6_MTASE"/>
    <property type="match status" value="1"/>
</dbReference>